<feature type="compositionally biased region" description="Polar residues" evidence="1">
    <location>
        <begin position="71"/>
        <end position="80"/>
    </location>
</feature>
<dbReference type="EMBL" id="JADNRY010000206">
    <property type="protein sequence ID" value="KAF9061346.1"/>
    <property type="molecule type" value="Genomic_DNA"/>
</dbReference>
<keyword evidence="2" id="KW-0472">Membrane</keyword>
<feature type="region of interest" description="Disordered" evidence="1">
    <location>
        <begin position="227"/>
        <end position="262"/>
    </location>
</feature>
<reference evidence="3" key="1">
    <citation type="submission" date="2020-11" db="EMBL/GenBank/DDBJ databases">
        <authorList>
            <consortium name="DOE Joint Genome Institute"/>
            <person name="Ahrendt S."/>
            <person name="Riley R."/>
            <person name="Andreopoulos W."/>
            <person name="Labutti K."/>
            <person name="Pangilinan J."/>
            <person name="Ruiz-Duenas F.J."/>
            <person name="Barrasa J.M."/>
            <person name="Sanchez-Garcia M."/>
            <person name="Camarero S."/>
            <person name="Miyauchi S."/>
            <person name="Serrano A."/>
            <person name="Linde D."/>
            <person name="Babiker R."/>
            <person name="Drula E."/>
            <person name="Ayuso-Fernandez I."/>
            <person name="Pacheco R."/>
            <person name="Padilla G."/>
            <person name="Ferreira P."/>
            <person name="Barriuso J."/>
            <person name="Kellner H."/>
            <person name="Castanera R."/>
            <person name="Alfaro M."/>
            <person name="Ramirez L."/>
            <person name="Pisabarro A.G."/>
            <person name="Kuo A."/>
            <person name="Tritt A."/>
            <person name="Lipzen A."/>
            <person name="He G."/>
            <person name="Yan M."/>
            <person name="Ng V."/>
            <person name="Cullen D."/>
            <person name="Martin F."/>
            <person name="Rosso M.-N."/>
            <person name="Henrissat B."/>
            <person name="Hibbett D."/>
            <person name="Martinez A.T."/>
            <person name="Grigoriev I.V."/>
        </authorList>
    </citation>
    <scope>NUCLEOTIDE SEQUENCE</scope>
    <source>
        <strain evidence="3">AH 40177</strain>
    </source>
</reference>
<keyword evidence="4" id="KW-1185">Reference proteome</keyword>
<name>A0A9P5PDI3_9AGAR</name>
<accession>A0A9P5PDI3</accession>
<sequence>MELVDGKKVLSRVLIVFSCLLAVAGALSISLPTGTMEALKPMNVTWKHSPNDNTPFYLRKIKLDEPGGPGSPSSDVTIPNSPDDEGACSLEFDKPGLFEVVAFDAQNNKPMFTTEITVLSPTSTSAEIAAPTYTSSSVPAPISTLSSESTKSSDTSNAPKSLNVAIVAGGVAGGITRTVLLSITLILCCRRKRCKKILLRIPYPFYNESGGSASWVPVSGEILPTTSSAGVPRQNRVRATTPSVALPSEEKRLTASRSRDGVDNVSNEDAVAIDDNVTEVSEQPPSYRSEVPIQVASVDQALAGVLGIEEYEKASGEKERKKKLESSVPKYTRHIDSAISRLATQSPHRESEGLTLKVTGWIIAKEAAQLCTVIQLRVGHLRTRFWFGFIPSLHIPPYSQLDEPGETVLHSWVDCCAELSKANPKSSFDLNAEFVTVL</sequence>
<evidence type="ECO:0000256" key="1">
    <source>
        <dbReference type="SAM" id="MobiDB-lite"/>
    </source>
</evidence>
<protein>
    <submittedName>
        <fullName evidence="3">Uncharacterized protein</fullName>
    </submittedName>
</protein>
<keyword evidence="2" id="KW-1133">Transmembrane helix</keyword>
<feature type="compositionally biased region" description="Basic and acidic residues" evidence="1">
    <location>
        <begin position="248"/>
        <end position="262"/>
    </location>
</feature>
<organism evidence="3 4">
    <name type="scientific">Rhodocollybia butyracea</name>
    <dbReference type="NCBI Taxonomy" id="206335"/>
    <lineage>
        <taxon>Eukaryota</taxon>
        <taxon>Fungi</taxon>
        <taxon>Dikarya</taxon>
        <taxon>Basidiomycota</taxon>
        <taxon>Agaricomycotina</taxon>
        <taxon>Agaricomycetes</taxon>
        <taxon>Agaricomycetidae</taxon>
        <taxon>Agaricales</taxon>
        <taxon>Marasmiineae</taxon>
        <taxon>Omphalotaceae</taxon>
        <taxon>Rhodocollybia</taxon>
    </lineage>
</organism>
<feature type="region of interest" description="Disordered" evidence="1">
    <location>
        <begin position="63"/>
        <end position="85"/>
    </location>
</feature>
<evidence type="ECO:0000313" key="4">
    <source>
        <dbReference type="Proteomes" id="UP000772434"/>
    </source>
</evidence>
<comment type="caution">
    <text evidence="3">The sequence shown here is derived from an EMBL/GenBank/DDBJ whole genome shotgun (WGS) entry which is preliminary data.</text>
</comment>
<dbReference type="AlphaFoldDB" id="A0A9P5PDI3"/>
<feature type="compositionally biased region" description="Low complexity" evidence="1">
    <location>
        <begin position="143"/>
        <end position="156"/>
    </location>
</feature>
<evidence type="ECO:0000313" key="3">
    <source>
        <dbReference type="EMBL" id="KAF9061346.1"/>
    </source>
</evidence>
<dbReference type="Proteomes" id="UP000772434">
    <property type="component" value="Unassembled WGS sequence"/>
</dbReference>
<feature type="region of interest" description="Disordered" evidence="1">
    <location>
        <begin position="135"/>
        <end position="158"/>
    </location>
</feature>
<proteinExistence type="predicted"/>
<dbReference type="OrthoDB" id="3061965at2759"/>
<feature type="transmembrane region" description="Helical" evidence="2">
    <location>
        <begin position="164"/>
        <end position="188"/>
    </location>
</feature>
<keyword evidence="2" id="KW-0812">Transmembrane</keyword>
<evidence type="ECO:0000256" key="2">
    <source>
        <dbReference type="SAM" id="Phobius"/>
    </source>
</evidence>
<gene>
    <name evidence="3" type="ORF">BDP27DRAFT_1369761</name>
</gene>